<evidence type="ECO:0000256" key="4">
    <source>
        <dbReference type="ARBA" id="ARBA00022723"/>
    </source>
</evidence>
<dbReference type="Gene3D" id="2.70.70.10">
    <property type="entry name" value="Glucose Permease (Domain IIA)"/>
    <property type="match status" value="1"/>
</dbReference>
<dbReference type="PANTHER" id="PTHR21666:SF288">
    <property type="entry name" value="CELL DIVISION PROTEIN YTFB"/>
    <property type="match status" value="1"/>
</dbReference>
<keyword evidence="7" id="KW-0482">Metalloprotease</keyword>
<gene>
    <name evidence="11" type="ordered locus">amb0902</name>
</gene>
<evidence type="ECO:0000259" key="9">
    <source>
        <dbReference type="Pfam" id="PF01551"/>
    </source>
</evidence>
<dbReference type="GO" id="GO:0006508">
    <property type="term" value="P:proteolysis"/>
    <property type="evidence" value="ECO:0007669"/>
    <property type="project" value="UniProtKB-KW"/>
</dbReference>
<keyword evidence="12" id="KW-1185">Reference proteome</keyword>
<dbReference type="GO" id="GO:0046872">
    <property type="term" value="F:metal ion binding"/>
    <property type="evidence" value="ECO:0007669"/>
    <property type="project" value="UniProtKB-KW"/>
</dbReference>
<evidence type="ECO:0000256" key="2">
    <source>
        <dbReference type="ARBA" id="ARBA00004196"/>
    </source>
</evidence>
<reference evidence="11 12" key="1">
    <citation type="journal article" date="2005" name="DNA Res.">
        <title>Complete genome sequence of the facultative anaerobic magnetotactic bacterium Magnetospirillum sp. strain AMB-1.</title>
        <authorList>
            <person name="Matsunaga T."/>
            <person name="Okamura Y."/>
            <person name="Fukuda Y."/>
            <person name="Wahyudi A.T."/>
            <person name="Murase Y."/>
            <person name="Takeyama H."/>
        </authorList>
    </citation>
    <scope>NUCLEOTIDE SEQUENCE [LARGE SCALE GENOMIC DNA]</scope>
    <source>
        <strain evidence="12">ATCC 700264 / AMB-1</strain>
    </source>
</reference>
<keyword evidence="3" id="KW-0645">Protease</keyword>
<dbReference type="CDD" id="cd12797">
    <property type="entry name" value="M23_peptidase"/>
    <property type="match status" value="1"/>
</dbReference>
<name>Q2W8W9_PARM1</name>
<evidence type="ECO:0000256" key="7">
    <source>
        <dbReference type="ARBA" id="ARBA00023049"/>
    </source>
</evidence>
<evidence type="ECO:0000256" key="8">
    <source>
        <dbReference type="SAM" id="MobiDB-lite"/>
    </source>
</evidence>
<feature type="domain" description="Csd3-like second N-terminal" evidence="10">
    <location>
        <begin position="183"/>
        <end position="301"/>
    </location>
</feature>
<dbReference type="Pfam" id="PF19425">
    <property type="entry name" value="Csd3_N2"/>
    <property type="match status" value="1"/>
</dbReference>
<accession>Q2W8W9</accession>
<dbReference type="Proteomes" id="UP000007058">
    <property type="component" value="Chromosome"/>
</dbReference>
<dbReference type="FunFam" id="2.70.70.10:FF:000006">
    <property type="entry name" value="M23 family peptidase"/>
    <property type="match status" value="1"/>
</dbReference>
<dbReference type="OrthoDB" id="9805070at2"/>
<dbReference type="Pfam" id="PF01551">
    <property type="entry name" value="Peptidase_M23"/>
    <property type="match status" value="1"/>
</dbReference>
<dbReference type="GO" id="GO:0004222">
    <property type="term" value="F:metalloendopeptidase activity"/>
    <property type="evidence" value="ECO:0007669"/>
    <property type="project" value="TreeGrafter"/>
</dbReference>
<dbReference type="AlphaFoldDB" id="Q2W8W9"/>
<dbReference type="InterPro" id="IPR011055">
    <property type="entry name" value="Dup_hybrid_motif"/>
</dbReference>
<keyword evidence="6" id="KW-0862">Zinc</keyword>
<evidence type="ECO:0000313" key="11">
    <source>
        <dbReference type="EMBL" id="BAE49706.1"/>
    </source>
</evidence>
<dbReference type="HOGENOM" id="CLU_026846_2_1_5"/>
<dbReference type="KEGG" id="mag:amb0902"/>
<evidence type="ECO:0000256" key="6">
    <source>
        <dbReference type="ARBA" id="ARBA00022833"/>
    </source>
</evidence>
<evidence type="ECO:0000259" key="10">
    <source>
        <dbReference type="Pfam" id="PF19425"/>
    </source>
</evidence>
<dbReference type="STRING" id="342108.amb0902"/>
<proteinExistence type="predicted"/>
<organism evidence="11 12">
    <name type="scientific">Paramagnetospirillum magneticum (strain ATCC 700264 / AMB-1)</name>
    <name type="common">Magnetospirillum magneticum</name>
    <dbReference type="NCBI Taxonomy" id="342108"/>
    <lineage>
        <taxon>Bacteria</taxon>
        <taxon>Pseudomonadati</taxon>
        <taxon>Pseudomonadota</taxon>
        <taxon>Alphaproteobacteria</taxon>
        <taxon>Rhodospirillales</taxon>
        <taxon>Magnetospirillaceae</taxon>
        <taxon>Paramagnetospirillum</taxon>
    </lineage>
</organism>
<evidence type="ECO:0000256" key="3">
    <source>
        <dbReference type="ARBA" id="ARBA00022670"/>
    </source>
</evidence>
<feature type="region of interest" description="Disordered" evidence="8">
    <location>
        <begin position="46"/>
        <end position="81"/>
    </location>
</feature>
<dbReference type="InterPro" id="IPR045834">
    <property type="entry name" value="Csd3_N2"/>
</dbReference>
<dbReference type="Gene3D" id="3.10.450.350">
    <property type="match status" value="2"/>
</dbReference>
<sequence>MAALVTAKLLRSLKALAIALVVAGVAVMVSRPYVSFSPFGEEGGTLDSAPPSYVDMESEGSAQPSPELSDGELEDRSGRPVDHVLQVGSGETLASLLGRAGIPSADTSQVIEALVKVFDPRDLKAGQKVTVTFDPSPWGFGQGPFSQVGLAADPIREIQVRRNPKGGFIGREERRQVTRQVAHFSGKIKSSLFESATAAGIPAQAIINMIRVLSYDVDFQRDIQAGDSFEVLFDGWYDTKGKLVKSGDILYAGLDLSGAEVTLYRFEDGSGASDFFNGKGESAKKALLKTPVDGAKITSGFGLRHHPILGFSKMHKGVDFGVPPGTPIMAAGDGSVDMAGPNGAYGNYVRIRHGNGFSTAYAHMQRIAQGVHTGRRIMQGQIIGFVGSTGRSTGPHLHYEVLQGNNQVNPLSIKVPTGIKLAGRDMDRYQAHKRATDLLMAQIPSGAHVASNPGKPVQAKAN</sequence>
<dbReference type="SUPFAM" id="SSF51261">
    <property type="entry name" value="Duplicated hybrid motif"/>
    <property type="match status" value="1"/>
</dbReference>
<feature type="domain" description="M23ase beta-sheet core" evidence="9">
    <location>
        <begin position="313"/>
        <end position="410"/>
    </location>
</feature>
<dbReference type="PANTHER" id="PTHR21666">
    <property type="entry name" value="PEPTIDASE-RELATED"/>
    <property type="match status" value="1"/>
</dbReference>
<evidence type="ECO:0000313" key="12">
    <source>
        <dbReference type="Proteomes" id="UP000007058"/>
    </source>
</evidence>
<dbReference type="GO" id="GO:0030313">
    <property type="term" value="C:cell envelope"/>
    <property type="evidence" value="ECO:0007669"/>
    <property type="project" value="UniProtKB-SubCell"/>
</dbReference>
<evidence type="ECO:0000256" key="5">
    <source>
        <dbReference type="ARBA" id="ARBA00022801"/>
    </source>
</evidence>
<dbReference type="EMBL" id="AP007255">
    <property type="protein sequence ID" value="BAE49706.1"/>
    <property type="molecule type" value="Genomic_DNA"/>
</dbReference>
<protein>
    <submittedName>
        <fullName evidence="11">Membrane protein</fullName>
    </submittedName>
</protein>
<evidence type="ECO:0000256" key="1">
    <source>
        <dbReference type="ARBA" id="ARBA00001947"/>
    </source>
</evidence>
<keyword evidence="5" id="KW-0378">Hydrolase</keyword>
<comment type="subcellular location">
    <subcellularLocation>
        <location evidence="2">Cell envelope</location>
    </subcellularLocation>
</comment>
<comment type="cofactor">
    <cofactor evidence="1">
        <name>Zn(2+)</name>
        <dbReference type="ChEBI" id="CHEBI:29105"/>
    </cofactor>
</comment>
<dbReference type="InterPro" id="IPR016047">
    <property type="entry name" value="M23ase_b-sheet_dom"/>
</dbReference>
<dbReference type="InterPro" id="IPR050570">
    <property type="entry name" value="Cell_wall_metabolism_enzyme"/>
</dbReference>
<dbReference type="RefSeq" id="WP_011383344.1">
    <property type="nucleotide sequence ID" value="NC_007626.1"/>
</dbReference>
<keyword evidence="4" id="KW-0479">Metal-binding</keyword>